<dbReference type="Proteomes" id="UP000220904">
    <property type="component" value="Unassembled WGS sequence"/>
</dbReference>
<gene>
    <name evidence="1" type="ORF">CHR60_02215</name>
</gene>
<dbReference type="InterPro" id="IPR049254">
    <property type="entry name" value="Phage_tail_terminator"/>
</dbReference>
<accession>A0A2A7B8W2</accession>
<dbReference type="OrthoDB" id="2063617at2"/>
<name>A0A2A7B8W2_9FIRM</name>
<organism evidence="1 2">
    <name type="scientific">Faecalibacterium prausnitzii</name>
    <dbReference type="NCBI Taxonomy" id="853"/>
    <lineage>
        <taxon>Bacteria</taxon>
        <taxon>Bacillati</taxon>
        <taxon>Bacillota</taxon>
        <taxon>Clostridia</taxon>
        <taxon>Eubacteriales</taxon>
        <taxon>Oscillospiraceae</taxon>
        <taxon>Faecalibacterium</taxon>
    </lineage>
</organism>
<dbReference type="AlphaFoldDB" id="A0A2A7B8W2"/>
<reference evidence="1 2" key="1">
    <citation type="journal article" date="2017" name="Front. Microbiol.">
        <title>New Insights into the Diversity of the Genus Faecalibacterium.</title>
        <authorList>
            <person name="Benevides L."/>
            <person name="Burman S."/>
            <person name="Martin R."/>
            <person name="Robert V."/>
            <person name="Thomas M."/>
            <person name="Miquel S."/>
            <person name="Chain F."/>
            <person name="Sokol H."/>
            <person name="Bermudez-Humaran L.G."/>
            <person name="Morrison M."/>
            <person name="Langella P."/>
            <person name="Azevedo V.A."/>
            <person name="Chatel J.M."/>
            <person name="Soares S."/>
        </authorList>
    </citation>
    <scope>NUCLEOTIDE SEQUENCE [LARGE SCALE GENOMIC DNA]</scope>
    <source>
        <strain evidence="1 2">AHMP21</strain>
    </source>
</reference>
<evidence type="ECO:0008006" key="3">
    <source>
        <dbReference type="Google" id="ProtNLM"/>
    </source>
</evidence>
<dbReference type="RefSeq" id="WP_097791520.1">
    <property type="nucleotide sequence ID" value="NZ_NOUV01000005.1"/>
</dbReference>
<protein>
    <recommendedName>
        <fullName evidence="3">Phage protein</fullName>
    </recommendedName>
</protein>
<evidence type="ECO:0000313" key="1">
    <source>
        <dbReference type="EMBL" id="PDX87857.1"/>
    </source>
</evidence>
<dbReference type="EMBL" id="NOUV01000005">
    <property type="protein sequence ID" value="PDX87857.1"/>
    <property type="molecule type" value="Genomic_DNA"/>
</dbReference>
<dbReference type="Pfam" id="PF20765">
    <property type="entry name" value="Phage_tail_terminator_8"/>
    <property type="match status" value="1"/>
</dbReference>
<proteinExistence type="predicted"/>
<sequence>MINEIIKGVSMKLNATFGAGYKIYQNDVEQGFKEPCFFIAVLKPDISPLQKNRFMNRNPLDVHYFPTSGRNNSEMFKVAGDLMECLEFITLPNGDVLHGTSMSYEVQDGVLHFFVNYNLTLRRPSEETPMEELDVDVEPKKG</sequence>
<evidence type="ECO:0000313" key="2">
    <source>
        <dbReference type="Proteomes" id="UP000220904"/>
    </source>
</evidence>
<comment type="caution">
    <text evidence="1">The sequence shown here is derived from an EMBL/GenBank/DDBJ whole genome shotgun (WGS) entry which is preliminary data.</text>
</comment>